<dbReference type="PROSITE" id="PS51257">
    <property type="entry name" value="PROKAR_LIPOPROTEIN"/>
    <property type="match status" value="1"/>
</dbReference>
<sequence length="62" mass="7450">MEQWRRTFQKPQPPVPASGWTAIACHVTSTFQSRCYRVRSNPYRRTALGRRARCWRWPGSRR</sequence>
<dbReference type="Proteomes" id="UP000298030">
    <property type="component" value="Unassembled WGS sequence"/>
</dbReference>
<evidence type="ECO:0000313" key="2">
    <source>
        <dbReference type="Proteomes" id="UP000298030"/>
    </source>
</evidence>
<comment type="caution">
    <text evidence="1">The sequence shown here is derived from an EMBL/GenBank/DDBJ whole genome shotgun (WGS) entry which is preliminary data.</text>
</comment>
<proteinExistence type="predicted"/>
<name>A0A4Y7T3G9_COPMI</name>
<accession>A0A4Y7T3G9</accession>
<keyword evidence="2" id="KW-1185">Reference proteome</keyword>
<reference evidence="1 2" key="1">
    <citation type="journal article" date="2019" name="Nat. Ecol. Evol.">
        <title>Megaphylogeny resolves global patterns of mushroom evolution.</title>
        <authorList>
            <person name="Varga T."/>
            <person name="Krizsan K."/>
            <person name="Foldi C."/>
            <person name="Dima B."/>
            <person name="Sanchez-Garcia M."/>
            <person name="Sanchez-Ramirez S."/>
            <person name="Szollosi G.J."/>
            <person name="Szarkandi J.G."/>
            <person name="Papp V."/>
            <person name="Albert L."/>
            <person name="Andreopoulos W."/>
            <person name="Angelini C."/>
            <person name="Antonin V."/>
            <person name="Barry K.W."/>
            <person name="Bougher N.L."/>
            <person name="Buchanan P."/>
            <person name="Buyck B."/>
            <person name="Bense V."/>
            <person name="Catcheside P."/>
            <person name="Chovatia M."/>
            <person name="Cooper J."/>
            <person name="Damon W."/>
            <person name="Desjardin D."/>
            <person name="Finy P."/>
            <person name="Geml J."/>
            <person name="Haridas S."/>
            <person name="Hughes K."/>
            <person name="Justo A."/>
            <person name="Karasinski D."/>
            <person name="Kautmanova I."/>
            <person name="Kiss B."/>
            <person name="Kocsube S."/>
            <person name="Kotiranta H."/>
            <person name="LaButti K.M."/>
            <person name="Lechner B.E."/>
            <person name="Liimatainen K."/>
            <person name="Lipzen A."/>
            <person name="Lukacs Z."/>
            <person name="Mihaltcheva S."/>
            <person name="Morgado L.N."/>
            <person name="Niskanen T."/>
            <person name="Noordeloos M.E."/>
            <person name="Ohm R.A."/>
            <person name="Ortiz-Santana B."/>
            <person name="Ovrebo C."/>
            <person name="Racz N."/>
            <person name="Riley R."/>
            <person name="Savchenko A."/>
            <person name="Shiryaev A."/>
            <person name="Soop K."/>
            <person name="Spirin V."/>
            <person name="Szebenyi C."/>
            <person name="Tomsovsky M."/>
            <person name="Tulloss R.E."/>
            <person name="Uehling J."/>
            <person name="Grigoriev I.V."/>
            <person name="Vagvolgyi C."/>
            <person name="Papp T."/>
            <person name="Martin F.M."/>
            <person name="Miettinen O."/>
            <person name="Hibbett D.S."/>
            <person name="Nagy L.G."/>
        </authorList>
    </citation>
    <scope>NUCLEOTIDE SEQUENCE [LARGE SCALE GENOMIC DNA]</scope>
    <source>
        <strain evidence="1 2">FP101781</strain>
    </source>
</reference>
<dbReference type="EMBL" id="QPFP01000032">
    <property type="protein sequence ID" value="TEB28514.1"/>
    <property type="molecule type" value="Genomic_DNA"/>
</dbReference>
<protein>
    <submittedName>
        <fullName evidence="1">Uncharacterized protein</fullName>
    </submittedName>
</protein>
<organism evidence="1 2">
    <name type="scientific">Coprinellus micaceus</name>
    <name type="common">Glistening ink-cap mushroom</name>
    <name type="synonym">Coprinus micaceus</name>
    <dbReference type="NCBI Taxonomy" id="71717"/>
    <lineage>
        <taxon>Eukaryota</taxon>
        <taxon>Fungi</taxon>
        <taxon>Dikarya</taxon>
        <taxon>Basidiomycota</taxon>
        <taxon>Agaricomycotina</taxon>
        <taxon>Agaricomycetes</taxon>
        <taxon>Agaricomycetidae</taxon>
        <taxon>Agaricales</taxon>
        <taxon>Agaricineae</taxon>
        <taxon>Psathyrellaceae</taxon>
        <taxon>Coprinellus</taxon>
    </lineage>
</organism>
<gene>
    <name evidence="1" type="ORF">FA13DRAFT_1735655</name>
</gene>
<dbReference type="AlphaFoldDB" id="A0A4Y7T3G9"/>
<evidence type="ECO:0000313" key="1">
    <source>
        <dbReference type="EMBL" id="TEB28514.1"/>
    </source>
</evidence>